<keyword evidence="4" id="KW-1185">Reference proteome</keyword>
<comment type="caution">
    <text evidence="3">The sequence shown here is derived from an EMBL/GenBank/DDBJ whole genome shotgun (WGS) entry which is preliminary data.</text>
</comment>
<evidence type="ECO:0000259" key="2">
    <source>
        <dbReference type="PROSITE" id="PS51208"/>
    </source>
</evidence>
<dbReference type="InterPro" id="IPR005546">
    <property type="entry name" value="Autotransporte_beta"/>
</dbReference>
<feature type="domain" description="Autotransporter" evidence="2">
    <location>
        <begin position="364"/>
        <end position="646"/>
    </location>
</feature>
<sequence length="646" mass="65899">MFIRSKLSASLALALVSGGAAHAVPVNFLDNANRLIRVDSATPGTVSSTTALTGLQAGETLLGFDYRPASPRVLYGLGSTGRVYAINPLTGGATALGAPVVITGTAAGVDFNPSVDRIRVVTSAGQDLRLNPDNGALAATDAPLAYAAGDAGFGTAPRVTAAAYTNNLPGATPTTLYVIDTGRGVLATQGSVNSAPVSPNSGQLFTVGATGVTSTDAAGFDIGRDGTVLASFTSPATGTTSLYSLNLATGAATLIGTVGTAGQTYTGLAIALPSVASFGTTANQTAVGGALDNFVGVPGAGLGALFASIDGLAPGARADALSQLTPAAYSLLPEVTLRTVEFQQDTLQRYLRDFRDGGTGNRVGGDAKIGSFLVASGREGRYDAATDRSRVEYGAAGVIGGVDLRLRENLLVGITGGYDDARVRLGSTRNSKIENWFVGGYATARLGPGFIDLFGSYGEADYDLRRTVQFGGGTTALDFASTTESRTYFGGGTVGINIKAGGFVLEPFAGARYARVKIDGFSDGTGIGALTLGRTTYESVLGNFGAKVGGEFTVGNATVRPEVRGAYRYEFKDDREAAFSFGFAGTGNNGALAFTPTPLRRSYYTAGAGFTVSGATSPLSLVVDYTGEFAKDRNINGITGGLRLVF</sequence>
<dbReference type="Pfam" id="PF03797">
    <property type="entry name" value="Autotransporter"/>
    <property type="match status" value="1"/>
</dbReference>
<feature type="signal peptide" evidence="1">
    <location>
        <begin position="1"/>
        <end position="23"/>
    </location>
</feature>
<dbReference type="InterPro" id="IPR025507">
    <property type="entry name" value="DUF4394"/>
</dbReference>
<evidence type="ECO:0000313" key="4">
    <source>
        <dbReference type="Proteomes" id="UP000317894"/>
    </source>
</evidence>
<evidence type="ECO:0000256" key="1">
    <source>
        <dbReference type="SAM" id="SignalP"/>
    </source>
</evidence>
<organism evidence="3 4">
    <name type="scientific">Glacieibacterium frigidum</name>
    <dbReference type="NCBI Taxonomy" id="2593303"/>
    <lineage>
        <taxon>Bacteria</taxon>
        <taxon>Pseudomonadati</taxon>
        <taxon>Pseudomonadota</taxon>
        <taxon>Alphaproteobacteria</taxon>
        <taxon>Sphingomonadales</taxon>
        <taxon>Sphingosinicellaceae</taxon>
        <taxon>Glacieibacterium</taxon>
    </lineage>
</organism>
<dbReference type="SUPFAM" id="SSF75011">
    <property type="entry name" value="3-carboxy-cis,cis-mucoante lactonizing enzyme"/>
    <property type="match status" value="1"/>
</dbReference>
<accession>A0A552UGB8</accession>
<dbReference type="AlphaFoldDB" id="A0A552UGB8"/>
<keyword evidence="1" id="KW-0732">Signal</keyword>
<dbReference type="SUPFAM" id="SSF103515">
    <property type="entry name" value="Autotransporter"/>
    <property type="match status" value="1"/>
</dbReference>
<evidence type="ECO:0000313" key="3">
    <source>
        <dbReference type="EMBL" id="TRW17237.1"/>
    </source>
</evidence>
<dbReference type="InterPro" id="IPR036709">
    <property type="entry name" value="Autotransporte_beta_dom_sf"/>
</dbReference>
<dbReference type="EMBL" id="VJWA01000001">
    <property type="protein sequence ID" value="TRW17237.1"/>
    <property type="molecule type" value="Genomic_DNA"/>
</dbReference>
<dbReference type="Gene3D" id="2.40.128.130">
    <property type="entry name" value="Autotransporter beta-domain"/>
    <property type="match status" value="1"/>
</dbReference>
<dbReference type="Proteomes" id="UP000317894">
    <property type="component" value="Unassembled WGS sequence"/>
</dbReference>
<dbReference type="SMART" id="SM00869">
    <property type="entry name" value="Autotransporter"/>
    <property type="match status" value="1"/>
</dbReference>
<dbReference type="RefSeq" id="WP_143554782.1">
    <property type="nucleotide sequence ID" value="NZ_VJWA01000001.1"/>
</dbReference>
<feature type="chain" id="PRO_5022094100" evidence="1">
    <location>
        <begin position="24"/>
        <end position="646"/>
    </location>
</feature>
<dbReference type="OrthoDB" id="531718at2"/>
<proteinExistence type="predicted"/>
<name>A0A552UGB8_9SPHN</name>
<gene>
    <name evidence="3" type="ORF">FMM06_03330</name>
</gene>
<dbReference type="Pfam" id="PF14339">
    <property type="entry name" value="DUF4394"/>
    <property type="match status" value="1"/>
</dbReference>
<protein>
    <submittedName>
        <fullName evidence="3">DUF4394 domain-containing protein</fullName>
    </submittedName>
</protein>
<dbReference type="PROSITE" id="PS51208">
    <property type="entry name" value="AUTOTRANSPORTER"/>
    <property type="match status" value="1"/>
</dbReference>
<reference evidence="3 4" key="1">
    <citation type="submission" date="2019-07" db="EMBL/GenBank/DDBJ databases">
        <title>Novel species isolated from glacier.</title>
        <authorList>
            <person name="Liu Q."/>
            <person name="Xin Y.-H."/>
        </authorList>
    </citation>
    <scope>NUCLEOTIDE SEQUENCE [LARGE SCALE GENOMIC DNA]</scope>
    <source>
        <strain evidence="3 4">LB1R16</strain>
    </source>
</reference>